<dbReference type="InterPro" id="IPR011674">
    <property type="entry name" value="DUF1616"/>
</dbReference>
<feature type="transmembrane region" description="Helical" evidence="2">
    <location>
        <begin position="193"/>
        <end position="211"/>
    </location>
</feature>
<dbReference type="PIRSF" id="PIRSF018671">
    <property type="entry name" value="UCP018671"/>
    <property type="match status" value="1"/>
</dbReference>
<accession>A0A7D5P1K1</accession>
<keyword evidence="2" id="KW-0472">Membrane</keyword>
<feature type="region of interest" description="Disordered" evidence="1">
    <location>
        <begin position="163"/>
        <end position="186"/>
    </location>
</feature>
<dbReference type="KEGG" id="hrr:HZS55_05335"/>
<dbReference type="RefSeq" id="WP_179910696.1">
    <property type="nucleotide sequence ID" value="NZ_CP058910.1"/>
</dbReference>
<keyword evidence="2" id="KW-1133">Transmembrane helix</keyword>
<sequence length="365" mass="36972">MTRRSALPAVRRSPADLVAVAALTLATALVALVPGSDGTPLRVLLGLPFVLLAPGYALVAAAFPAARRERATTGGRDRRGLDGPERLALAVGASVALVPLVGLALSVAAVGISPVPVVLSLSAVALGATAAGARRRSAVPVDERPVGSVADCVRAARARLAGRSGRSGGAGDSDDRSDGPSDSGRRPVATLDVALVAVLALAVTGGGYAVLGPTGGGDYTELSLLTETESGELVADDYPRNATVGDAERLTLGVGNREGEPVDYTVVVELQRVASGADGGARTVANATATPGAAGGLTVLEEAELRRFSPRVEAGETRLEPHAVTPTLAGERVRLVYLLYVGEAPADPSTANAHRAVWLWLSVSE</sequence>
<dbReference type="AlphaFoldDB" id="A0A7D5P1K1"/>
<proteinExistence type="predicted"/>
<dbReference type="InterPro" id="IPR014495">
    <property type="entry name" value="UCP018671"/>
</dbReference>
<dbReference type="OrthoDB" id="82282at2157"/>
<evidence type="ECO:0000313" key="5">
    <source>
        <dbReference type="Proteomes" id="UP000509667"/>
    </source>
</evidence>
<name>A0A7D5P1K1_9EURY</name>
<keyword evidence="2" id="KW-0812">Transmembrane</keyword>
<dbReference type="Pfam" id="PF07760">
    <property type="entry name" value="DUF1616"/>
    <property type="match status" value="1"/>
</dbReference>
<keyword evidence="5" id="KW-1185">Reference proteome</keyword>
<feature type="transmembrane region" description="Helical" evidence="2">
    <location>
        <begin position="87"/>
        <end position="109"/>
    </location>
</feature>
<reference evidence="4 5" key="1">
    <citation type="submission" date="2020-07" db="EMBL/GenBank/DDBJ databases">
        <title>Halosimplex pelagicum sp. nov. and Halosimplex rubrum sp. nov., isolated from salted brown alga Laminaria, and emended description of the genus Halosimplex.</title>
        <authorList>
            <person name="Cui H."/>
        </authorList>
    </citation>
    <scope>NUCLEOTIDE SEQUENCE [LARGE SCALE GENOMIC DNA]</scope>
    <source>
        <strain evidence="4 5">R27</strain>
    </source>
</reference>
<protein>
    <submittedName>
        <fullName evidence="4">DUF1616 domain-containing protein</fullName>
    </submittedName>
</protein>
<evidence type="ECO:0000256" key="2">
    <source>
        <dbReference type="SAM" id="Phobius"/>
    </source>
</evidence>
<organism evidence="4 5">
    <name type="scientific">Halosimplex rubrum</name>
    <dbReference type="NCBI Taxonomy" id="869889"/>
    <lineage>
        <taxon>Archaea</taxon>
        <taxon>Methanobacteriati</taxon>
        <taxon>Methanobacteriota</taxon>
        <taxon>Stenosarchaea group</taxon>
        <taxon>Halobacteria</taxon>
        <taxon>Halobacteriales</taxon>
        <taxon>Haloarculaceae</taxon>
        <taxon>Halosimplex</taxon>
    </lineage>
</organism>
<feature type="domain" description="DUF1616" evidence="3">
    <location>
        <begin position="20"/>
        <end position="361"/>
    </location>
</feature>
<feature type="compositionally biased region" description="Basic and acidic residues" evidence="1">
    <location>
        <begin position="173"/>
        <end position="185"/>
    </location>
</feature>
<evidence type="ECO:0000256" key="1">
    <source>
        <dbReference type="SAM" id="MobiDB-lite"/>
    </source>
</evidence>
<evidence type="ECO:0000259" key="3">
    <source>
        <dbReference type="Pfam" id="PF07760"/>
    </source>
</evidence>
<gene>
    <name evidence="4" type="ORF">HZS55_05335</name>
</gene>
<dbReference type="GeneID" id="56077264"/>
<feature type="transmembrane region" description="Helical" evidence="2">
    <location>
        <begin position="115"/>
        <end position="133"/>
    </location>
</feature>
<feature type="transmembrane region" description="Helical" evidence="2">
    <location>
        <begin position="45"/>
        <end position="66"/>
    </location>
</feature>
<dbReference type="Proteomes" id="UP000509667">
    <property type="component" value="Chromosome"/>
</dbReference>
<dbReference type="EMBL" id="CP058910">
    <property type="protein sequence ID" value="QLH76761.1"/>
    <property type="molecule type" value="Genomic_DNA"/>
</dbReference>
<evidence type="ECO:0000313" key="4">
    <source>
        <dbReference type="EMBL" id="QLH76761.1"/>
    </source>
</evidence>